<protein>
    <submittedName>
        <fullName evidence="1">Uncharacterized protein</fullName>
    </submittedName>
</protein>
<dbReference type="EMBL" id="BDQG01000001">
    <property type="protein sequence ID" value="GAW68853.1"/>
    <property type="molecule type" value="Genomic_DNA"/>
</dbReference>
<organism evidence="1 2">
    <name type="scientific">Geoanaerobacter pelophilus</name>
    <dbReference type="NCBI Taxonomy" id="60036"/>
    <lineage>
        <taxon>Bacteria</taxon>
        <taxon>Pseudomonadati</taxon>
        <taxon>Thermodesulfobacteriota</taxon>
        <taxon>Desulfuromonadia</taxon>
        <taxon>Geobacterales</taxon>
        <taxon>Geobacteraceae</taxon>
        <taxon>Geoanaerobacter</taxon>
    </lineage>
</organism>
<sequence>MNLHGNSNRIFAPGKETVTVDSPEKAYALWQQKRVKGRTLLLFDNYPHMRGRFNYQGEPRLERSNLVEFSIFNNVIRKIYFVVPDAAWDDFLRKDTTKVIKAIPEMKKGVSLYNLNGMPMVATTPSSLPHLSEQALVYINSGVFDPAEVQQLISQKEITSDITVIYQDNRK</sequence>
<reference evidence="2" key="1">
    <citation type="submission" date="2017-05" db="EMBL/GenBank/DDBJ databases">
        <title>Draft genome sequence of Geobacter pelophilus, a iron(III)-reducing bacteria.</title>
        <authorList>
            <person name="Aoyagi T."/>
            <person name="Koike H."/>
            <person name="Morita T."/>
            <person name="Sato Y."/>
            <person name="Habe H."/>
            <person name="Hori T."/>
        </authorList>
    </citation>
    <scope>NUCLEOTIDE SEQUENCE [LARGE SCALE GENOMIC DNA]</scope>
    <source>
        <strain evidence="2">Drf2</strain>
    </source>
</reference>
<proteinExistence type="predicted"/>
<accession>A0ABQ0MP58</accession>
<evidence type="ECO:0000313" key="2">
    <source>
        <dbReference type="Proteomes" id="UP000194153"/>
    </source>
</evidence>
<gene>
    <name evidence="1" type="ORF">GPEL0_01r5385</name>
</gene>
<name>A0ABQ0MP58_9BACT</name>
<dbReference type="Proteomes" id="UP000194153">
    <property type="component" value="Unassembled WGS sequence"/>
</dbReference>
<comment type="caution">
    <text evidence="1">The sequence shown here is derived from an EMBL/GenBank/DDBJ whole genome shotgun (WGS) entry which is preliminary data.</text>
</comment>
<keyword evidence="2" id="KW-1185">Reference proteome</keyword>
<evidence type="ECO:0000313" key="1">
    <source>
        <dbReference type="EMBL" id="GAW68853.1"/>
    </source>
</evidence>